<protein>
    <recommendedName>
        <fullName evidence="3">CRISPR-associated protein</fullName>
    </recommendedName>
</protein>
<evidence type="ECO:0000313" key="1">
    <source>
        <dbReference type="EMBL" id="TFV94466.1"/>
    </source>
</evidence>
<sequence>MFNQTIINAMTTYYFKCTLLSNVVLNSKLATEGNMTTLDYIPGSNFLGIAANKLYKAEGDETAYKLFHSGEVKFGDGRVATNTGEITYAVPFSFFQDKLKSKLENDPIYLHHLITSKNFPKDDTGTKRQLQQSRSGYISAKGTLVKEVEKRFSLKSAYDREKRTSKTGNMFGFEAIPAGTVFIFSISSENKSLLDKVAAALKGNQRLGKSKTAEYGQVQIEKIEHIEPLPTFQSDEFTLVYAESNLCFFDQSGQPTFQPTTEDLGLDGGIVDWSKSQIRTYSYAPWNGQRKTTSTQRHCIAKGSVFYVKGGYPSSSVNFIGHYQAEGLGKVIYNPIFLKSNGNEKESPFEIHLDKIAEPVYQKGNLNSPLSQFLKKQKDQKAMELLTSELVTDYVYKEVPNRFSKLNDVSPSQWGNIRLIASRARDVDEMKSLLYEGKEAYLKHGVAYEKCWGKNSEQRLKNLKDIISAIESKSQNQSKVDIKVFVAKFAAEMAKENKN</sequence>
<keyword evidence="2" id="KW-1185">Reference proteome</keyword>
<gene>
    <name evidence="1" type="ORF">E4S40_10620</name>
</gene>
<evidence type="ECO:0008006" key="3">
    <source>
        <dbReference type="Google" id="ProtNLM"/>
    </source>
</evidence>
<accession>A0A4Y9QTK0</accession>
<dbReference type="Proteomes" id="UP000297647">
    <property type="component" value="Unassembled WGS sequence"/>
</dbReference>
<evidence type="ECO:0000313" key="2">
    <source>
        <dbReference type="Proteomes" id="UP000297647"/>
    </source>
</evidence>
<organism evidence="1 2">
    <name type="scientific">Algoriphagus kandeliae</name>
    <dbReference type="NCBI Taxonomy" id="2562278"/>
    <lineage>
        <taxon>Bacteria</taxon>
        <taxon>Pseudomonadati</taxon>
        <taxon>Bacteroidota</taxon>
        <taxon>Cytophagia</taxon>
        <taxon>Cytophagales</taxon>
        <taxon>Cyclobacteriaceae</taxon>
        <taxon>Algoriphagus</taxon>
    </lineage>
</organism>
<dbReference type="AlphaFoldDB" id="A0A4Y9QTK0"/>
<dbReference type="EMBL" id="SPSB01000003">
    <property type="protein sequence ID" value="TFV94466.1"/>
    <property type="molecule type" value="Genomic_DNA"/>
</dbReference>
<name>A0A4Y9QTK0_9BACT</name>
<reference evidence="1 2" key="1">
    <citation type="submission" date="2019-03" db="EMBL/GenBank/DDBJ databases">
        <title>Algoriphagus sp. nov, a new strain isolated from root system soil of mangrove plant Kandelia.</title>
        <authorList>
            <person name="Yin Q."/>
            <person name="Wang K."/>
            <person name="Song Z."/>
        </authorList>
    </citation>
    <scope>NUCLEOTIDE SEQUENCE [LARGE SCALE GENOMIC DNA]</scope>
    <source>
        <strain evidence="1 2">XY-J91</strain>
    </source>
</reference>
<dbReference type="OrthoDB" id="1016065at2"/>
<comment type="caution">
    <text evidence="1">The sequence shown here is derived from an EMBL/GenBank/DDBJ whole genome shotgun (WGS) entry which is preliminary data.</text>
</comment>
<dbReference type="RefSeq" id="WP_135073818.1">
    <property type="nucleotide sequence ID" value="NZ_SPSB01000003.1"/>
</dbReference>
<proteinExistence type="predicted"/>